<feature type="region of interest" description="Disordered" evidence="1">
    <location>
        <begin position="26"/>
        <end position="67"/>
    </location>
</feature>
<keyword evidence="3" id="KW-1185">Reference proteome</keyword>
<accession>A0A9Q1MHH1</accession>
<comment type="caution">
    <text evidence="2">The sequence shown here is derived from an EMBL/GenBank/DDBJ whole genome shotgun (WGS) entry which is preliminary data.</text>
</comment>
<name>A0A9Q1MHH1_9SOLA</name>
<sequence length="110" mass="12568">MLWRQRRKGIIWINVRRLKNENPKLVTGVDSQTNSESKEEVVPSSWADRNENEAKKEGEIRNGDASMEGVMNAYPSQLDKLDGSVEASMHDGKYDEAISQTNHVDKDHNR</sequence>
<evidence type="ECO:0000313" key="2">
    <source>
        <dbReference type="EMBL" id="KAJ8557132.1"/>
    </source>
</evidence>
<protein>
    <submittedName>
        <fullName evidence="2">Uncharacterized protein</fullName>
    </submittedName>
</protein>
<evidence type="ECO:0000313" key="3">
    <source>
        <dbReference type="Proteomes" id="UP001152561"/>
    </source>
</evidence>
<reference evidence="3" key="1">
    <citation type="journal article" date="2023" name="Proc. Natl. Acad. Sci. U.S.A.">
        <title>Genomic and structural basis for evolution of tropane alkaloid biosynthesis.</title>
        <authorList>
            <person name="Wanga Y.-J."/>
            <person name="Taina T."/>
            <person name="Yua J.-Y."/>
            <person name="Lia J."/>
            <person name="Xua B."/>
            <person name="Chenc J."/>
            <person name="D'Auriad J.C."/>
            <person name="Huanga J.-P."/>
            <person name="Huanga S.-X."/>
        </authorList>
    </citation>
    <scope>NUCLEOTIDE SEQUENCE [LARGE SCALE GENOMIC DNA]</scope>
    <source>
        <strain evidence="3">cv. KIB-2019</strain>
    </source>
</reference>
<organism evidence="2 3">
    <name type="scientific">Anisodus acutangulus</name>
    <dbReference type="NCBI Taxonomy" id="402998"/>
    <lineage>
        <taxon>Eukaryota</taxon>
        <taxon>Viridiplantae</taxon>
        <taxon>Streptophyta</taxon>
        <taxon>Embryophyta</taxon>
        <taxon>Tracheophyta</taxon>
        <taxon>Spermatophyta</taxon>
        <taxon>Magnoliopsida</taxon>
        <taxon>eudicotyledons</taxon>
        <taxon>Gunneridae</taxon>
        <taxon>Pentapetalae</taxon>
        <taxon>asterids</taxon>
        <taxon>lamiids</taxon>
        <taxon>Solanales</taxon>
        <taxon>Solanaceae</taxon>
        <taxon>Solanoideae</taxon>
        <taxon>Hyoscyameae</taxon>
        <taxon>Anisodus</taxon>
    </lineage>
</organism>
<evidence type="ECO:0000256" key="1">
    <source>
        <dbReference type="SAM" id="MobiDB-lite"/>
    </source>
</evidence>
<feature type="region of interest" description="Disordered" evidence="1">
    <location>
        <begin position="90"/>
        <end position="110"/>
    </location>
</feature>
<dbReference type="AlphaFoldDB" id="A0A9Q1MHH1"/>
<dbReference type="Proteomes" id="UP001152561">
    <property type="component" value="Unassembled WGS sequence"/>
</dbReference>
<gene>
    <name evidence="2" type="ORF">K7X08_002757</name>
</gene>
<dbReference type="EMBL" id="JAJAGQ010000007">
    <property type="protein sequence ID" value="KAJ8557132.1"/>
    <property type="molecule type" value="Genomic_DNA"/>
</dbReference>
<feature type="compositionally biased region" description="Basic and acidic residues" evidence="1">
    <location>
        <begin position="48"/>
        <end position="62"/>
    </location>
</feature>
<proteinExistence type="predicted"/>